<dbReference type="Proteomes" id="UP000050761">
    <property type="component" value="Unassembled WGS sequence"/>
</dbReference>
<evidence type="ECO:0000313" key="2">
    <source>
        <dbReference type="Proteomes" id="UP000050761"/>
    </source>
</evidence>
<gene>
    <name evidence="1" type="ORF">HPBE_LOCUS13812</name>
</gene>
<dbReference type="AlphaFoldDB" id="A0A183FYR4"/>
<proteinExistence type="predicted"/>
<dbReference type="WBParaSite" id="HPBE_0001381101-mRNA-1">
    <property type="protein sequence ID" value="HPBE_0001381101-mRNA-1"/>
    <property type="gene ID" value="HPBE_0001381101"/>
</dbReference>
<evidence type="ECO:0000313" key="1">
    <source>
        <dbReference type="EMBL" id="VDO97510.1"/>
    </source>
</evidence>
<sequence>MIPLKSKAKTKGLMKSMPSVVLTPKNLAAKPVKSFAKLARLLAAAFRSFIDKKADQSKFNIEYQLLTIAALTIKEYSEKIQHVALQKCLLNLMCRMKPMNTERQALISAFAVTLASAQPTWDTYYVTAFLHDSLGERNWVNKVGYLLFVRILLSS</sequence>
<accession>A0A3P7ZCT4</accession>
<name>A0A183FYR4_HELPZ</name>
<accession>A0A183FYR4</accession>
<keyword evidence="2" id="KW-1185">Reference proteome</keyword>
<organism evidence="2 3">
    <name type="scientific">Heligmosomoides polygyrus</name>
    <name type="common">Parasitic roundworm</name>
    <dbReference type="NCBI Taxonomy" id="6339"/>
    <lineage>
        <taxon>Eukaryota</taxon>
        <taxon>Metazoa</taxon>
        <taxon>Ecdysozoa</taxon>
        <taxon>Nematoda</taxon>
        <taxon>Chromadorea</taxon>
        <taxon>Rhabditida</taxon>
        <taxon>Rhabditina</taxon>
        <taxon>Rhabditomorpha</taxon>
        <taxon>Strongyloidea</taxon>
        <taxon>Heligmosomidae</taxon>
        <taxon>Heligmosomoides</taxon>
    </lineage>
</organism>
<protein>
    <submittedName>
        <fullName evidence="3">MOR2-PAG1_N domain-containing protein</fullName>
    </submittedName>
</protein>
<evidence type="ECO:0000313" key="3">
    <source>
        <dbReference type="WBParaSite" id="HPBE_0001381101-mRNA-1"/>
    </source>
</evidence>
<reference evidence="3" key="2">
    <citation type="submission" date="2019-09" db="UniProtKB">
        <authorList>
            <consortium name="WormBaseParasite"/>
        </authorList>
    </citation>
    <scope>IDENTIFICATION</scope>
</reference>
<dbReference type="OrthoDB" id="5824327at2759"/>
<dbReference type="EMBL" id="UZAH01028082">
    <property type="protein sequence ID" value="VDO97510.1"/>
    <property type="molecule type" value="Genomic_DNA"/>
</dbReference>
<reference evidence="1 2" key="1">
    <citation type="submission" date="2018-11" db="EMBL/GenBank/DDBJ databases">
        <authorList>
            <consortium name="Pathogen Informatics"/>
        </authorList>
    </citation>
    <scope>NUCLEOTIDE SEQUENCE [LARGE SCALE GENOMIC DNA]</scope>
</reference>